<dbReference type="EMBL" id="RHFK02000446">
    <property type="protein sequence ID" value="TWW54014.1"/>
    <property type="molecule type" value="Genomic_DNA"/>
</dbReference>
<reference evidence="12 13" key="1">
    <citation type="submission" date="2019-04" db="EMBL/GenBank/DDBJ databases">
        <title>Chromosome genome assembly for Takifugu flavidus.</title>
        <authorList>
            <person name="Xiao S."/>
        </authorList>
    </citation>
    <scope>NUCLEOTIDE SEQUENCE [LARGE SCALE GENOMIC DNA]</scope>
    <source>
        <strain evidence="12">HTHZ2018</strain>
        <tissue evidence="12">Muscle</tissue>
    </source>
</reference>
<dbReference type="InterPro" id="IPR043502">
    <property type="entry name" value="DNA/RNA_pol_sf"/>
</dbReference>
<dbReference type="EC" id="3.1.26.4" evidence="2"/>
<dbReference type="InterPro" id="IPR041577">
    <property type="entry name" value="RT_RNaseH_2"/>
</dbReference>
<dbReference type="FunFam" id="3.10.20.370:FF:000001">
    <property type="entry name" value="Retrovirus-related Pol polyprotein from transposon 17.6-like protein"/>
    <property type="match status" value="1"/>
</dbReference>
<evidence type="ECO:0000256" key="1">
    <source>
        <dbReference type="ARBA" id="ARBA00010879"/>
    </source>
</evidence>
<dbReference type="GO" id="GO:0006508">
    <property type="term" value="P:proteolysis"/>
    <property type="evidence" value="ECO:0007669"/>
    <property type="project" value="UniProtKB-KW"/>
</dbReference>
<dbReference type="Pfam" id="PF17919">
    <property type="entry name" value="RT_RNaseH_2"/>
    <property type="match status" value="1"/>
</dbReference>
<keyword evidence="3" id="KW-0645">Protease</keyword>
<evidence type="ECO:0000256" key="4">
    <source>
        <dbReference type="ARBA" id="ARBA00022679"/>
    </source>
</evidence>
<keyword evidence="7" id="KW-0255">Endonuclease</keyword>
<sequence>MASLVEEFVQSPTEELLDQLTFIFNYGDECSFIEAAGVLGDFGNCVFAQAEAQFALREITADETKYYVVSALGSATASRVGLGDSKPSELMDKMLDLLGEHKPDFLFIQLFLRLLPPQVRAALANTAICRALAAEADKFFFASQPTYVAAFLTAAAAAPRHQQVSGLCFFHARFGVKARRCRPPCSFTRPTSAGKRQGRRSAVAMSVGQTGRLLFIQDSLSGRRFLCDTGAQRSVLPASRLNMLSESHGPPMKAANGSPIRTYGVSPRFHLPRPSMVWTHIATTGAPVHARARRLDPAKLSIARAEFETMERLGIIRRSKSPWASPLHMVEKPGGGWRPCGDYRRLNDATTPDHYPVPHIQDFSAHLAGKTVFSKVDLVRGYHQVPVHPPDVPKTAVITTFGLFEFIRMPFGLKSAAQTFQRLMDPVLRDLPFLFVYLDDILVASTSQAEHVAHLRALVQRLSQHGLIINPAKCQFGLSTIDFLGHHVTRYGAVPLPEKVEAIASFPHPVTVKALQEFLGMVNFYHRFLPRAADLMRPLYDCLKGAVPKHMVDWSDVRQRAFENVKAALANATLLAHPLPDAPISITTDASDYAVGAVHEQWVEGAWQPLAFFSRQLRPNEQKYSTFDRELLGLYLAIRHFRPLLEGRSFTAFVDHKPLTFAMAKTAEPWSARQQRHLSYIKHLAGKTNVVADCLSRAVTGAVHMGLDYGQMAVDQTTDSDVQALKSAATGLQLCEVPLGVLGSRFSVMSVPVSYALLCPRFGGGACLIQSTTSPIRGGRLLNV</sequence>
<gene>
    <name evidence="12" type="ORF">D4764_0161970</name>
</gene>
<comment type="caution">
    <text evidence="12">The sequence shown here is derived from an EMBL/GenBank/DDBJ whole genome shotgun (WGS) entry which is preliminary data.</text>
</comment>
<dbReference type="GO" id="GO:0004523">
    <property type="term" value="F:RNA-DNA hybrid ribonuclease activity"/>
    <property type="evidence" value="ECO:0007669"/>
    <property type="project" value="UniProtKB-EC"/>
</dbReference>
<dbReference type="Gene3D" id="3.10.10.10">
    <property type="entry name" value="HIV Type 1 Reverse Transcriptase, subunit A, domain 1"/>
    <property type="match status" value="1"/>
</dbReference>
<dbReference type="Gene3D" id="3.30.70.270">
    <property type="match status" value="2"/>
</dbReference>
<evidence type="ECO:0000313" key="13">
    <source>
        <dbReference type="Proteomes" id="UP000324091"/>
    </source>
</evidence>
<keyword evidence="6" id="KW-0540">Nuclease</keyword>
<dbReference type="GO" id="GO:0003964">
    <property type="term" value="F:RNA-directed DNA polymerase activity"/>
    <property type="evidence" value="ECO:0007669"/>
    <property type="project" value="UniProtKB-KW"/>
</dbReference>
<dbReference type="FunFam" id="3.30.70.270:FF:000020">
    <property type="entry name" value="Transposon Tf2-6 polyprotein-like Protein"/>
    <property type="match status" value="1"/>
</dbReference>
<comment type="similarity">
    <text evidence="1">Belongs to the beta type-B retroviral polymerase family. HERV class-II K(HML-2) pol subfamily.</text>
</comment>
<keyword evidence="5" id="KW-0548">Nucleotidyltransferase</keyword>
<proteinExistence type="inferred from homology"/>
<dbReference type="GO" id="GO:0008233">
    <property type="term" value="F:peptidase activity"/>
    <property type="evidence" value="ECO:0007669"/>
    <property type="project" value="UniProtKB-KW"/>
</dbReference>
<dbReference type="FunFam" id="3.30.70.270:FF:000164">
    <property type="match status" value="1"/>
</dbReference>
<dbReference type="PANTHER" id="PTHR37984">
    <property type="entry name" value="PROTEIN CBG26694"/>
    <property type="match status" value="1"/>
</dbReference>
<dbReference type="FunFam" id="3.10.10.10:FF:000007">
    <property type="entry name" value="Retrovirus-related Pol polyprotein from transposon 17.6-like Protein"/>
    <property type="match status" value="1"/>
</dbReference>
<keyword evidence="13" id="KW-1185">Reference proteome</keyword>
<dbReference type="AlphaFoldDB" id="A0A5C6MFP8"/>
<evidence type="ECO:0000256" key="8">
    <source>
        <dbReference type="ARBA" id="ARBA00022801"/>
    </source>
</evidence>
<keyword evidence="4" id="KW-0808">Transferase</keyword>
<feature type="domain" description="Reverse transcriptase" evidence="11">
    <location>
        <begin position="311"/>
        <end position="488"/>
    </location>
</feature>
<evidence type="ECO:0000256" key="5">
    <source>
        <dbReference type="ARBA" id="ARBA00022695"/>
    </source>
</evidence>
<dbReference type="Pfam" id="PF00078">
    <property type="entry name" value="RVT_1"/>
    <property type="match status" value="1"/>
</dbReference>
<evidence type="ECO:0000256" key="7">
    <source>
        <dbReference type="ARBA" id="ARBA00022759"/>
    </source>
</evidence>
<dbReference type="CDD" id="cd01647">
    <property type="entry name" value="RT_LTR"/>
    <property type="match status" value="1"/>
</dbReference>
<protein>
    <recommendedName>
        <fullName evidence="2">ribonuclease H</fullName>
        <ecNumber evidence="2">3.1.26.4</ecNumber>
    </recommendedName>
</protein>
<dbReference type="Proteomes" id="UP000324091">
    <property type="component" value="Unassembled WGS sequence"/>
</dbReference>
<evidence type="ECO:0000256" key="3">
    <source>
        <dbReference type="ARBA" id="ARBA00022670"/>
    </source>
</evidence>
<evidence type="ECO:0000256" key="10">
    <source>
        <dbReference type="ARBA" id="ARBA00023268"/>
    </source>
</evidence>
<keyword evidence="8" id="KW-0378">Hydrolase</keyword>
<evidence type="ECO:0000313" key="12">
    <source>
        <dbReference type="EMBL" id="TWW54014.1"/>
    </source>
</evidence>
<dbReference type="CDD" id="cd09274">
    <property type="entry name" value="RNase_HI_RT_Ty3"/>
    <property type="match status" value="1"/>
</dbReference>
<dbReference type="InterPro" id="IPR043128">
    <property type="entry name" value="Rev_trsase/Diguanyl_cyclase"/>
</dbReference>
<evidence type="ECO:0000256" key="6">
    <source>
        <dbReference type="ARBA" id="ARBA00022722"/>
    </source>
</evidence>
<evidence type="ECO:0000256" key="2">
    <source>
        <dbReference type="ARBA" id="ARBA00012180"/>
    </source>
</evidence>
<dbReference type="InterPro" id="IPR000477">
    <property type="entry name" value="RT_dom"/>
</dbReference>
<dbReference type="PROSITE" id="PS50878">
    <property type="entry name" value="RT_POL"/>
    <property type="match status" value="1"/>
</dbReference>
<evidence type="ECO:0000259" key="11">
    <source>
        <dbReference type="PROSITE" id="PS50878"/>
    </source>
</evidence>
<keyword evidence="10" id="KW-0511">Multifunctional enzyme</keyword>
<dbReference type="InterPro" id="IPR050951">
    <property type="entry name" value="Retrovirus_Pol_polyprotein"/>
</dbReference>
<name>A0A5C6MFP8_9TELE</name>
<accession>A0A5C6MFP8</accession>
<evidence type="ECO:0000256" key="9">
    <source>
        <dbReference type="ARBA" id="ARBA00022918"/>
    </source>
</evidence>
<keyword evidence="9" id="KW-0695">RNA-directed DNA polymerase</keyword>
<dbReference type="PANTHER" id="PTHR37984:SF5">
    <property type="entry name" value="PROTEIN NYNRIN-LIKE"/>
    <property type="match status" value="1"/>
</dbReference>
<organism evidence="12 13">
    <name type="scientific">Takifugu flavidus</name>
    <name type="common">sansaifugu</name>
    <dbReference type="NCBI Taxonomy" id="433684"/>
    <lineage>
        <taxon>Eukaryota</taxon>
        <taxon>Metazoa</taxon>
        <taxon>Chordata</taxon>
        <taxon>Craniata</taxon>
        <taxon>Vertebrata</taxon>
        <taxon>Euteleostomi</taxon>
        <taxon>Actinopterygii</taxon>
        <taxon>Neopterygii</taxon>
        <taxon>Teleostei</taxon>
        <taxon>Neoteleostei</taxon>
        <taxon>Acanthomorphata</taxon>
        <taxon>Eupercaria</taxon>
        <taxon>Tetraodontiformes</taxon>
        <taxon>Tetradontoidea</taxon>
        <taxon>Tetraodontidae</taxon>
        <taxon>Takifugu</taxon>
    </lineage>
</organism>
<dbReference type="SUPFAM" id="SSF56672">
    <property type="entry name" value="DNA/RNA polymerases"/>
    <property type="match status" value="1"/>
</dbReference>